<dbReference type="EMBL" id="CP036268">
    <property type="protein sequence ID" value="QDT36198.1"/>
    <property type="molecule type" value="Genomic_DNA"/>
</dbReference>
<dbReference type="Pfam" id="PF14237">
    <property type="entry name" value="GYF_2"/>
    <property type="match status" value="1"/>
</dbReference>
<dbReference type="KEGG" id="svp:Pan189_05530"/>
<evidence type="ECO:0000313" key="4">
    <source>
        <dbReference type="Proteomes" id="UP000317318"/>
    </source>
</evidence>
<name>A0A517QX90_9PLAN</name>
<dbReference type="RefSeq" id="WP_145362419.1">
    <property type="nucleotide sequence ID" value="NZ_CP036268.1"/>
</dbReference>
<feature type="region of interest" description="Disordered" evidence="1">
    <location>
        <begin position="74"/>
        <end position="150"/>
    </location>
</feature>
<keyword evidence="4" id="KW-1185">Reference proteome</keyword>
<protein>
    <recommendedName>
        <fullName evidence="2">GYF domain-containing protein</fullName>
    </recommendedName>
</protein>
<proteinExistence type="predicted"/>
<accession>A0A517QX90</accession>
<gene>
    <name evidence="3" type="ORF">Pan189_05530</name>
</gene>
<organism evidence="3 4">
    <name type="scientific">Stratiformator vulcanicus</name>
    <dbReference type="NCBI Taxonomy" id="2527980"/>
    <lineage>
        <taxon>Bacteria</taxon>
        <taxon>Pseudomonadati</taxon>
        <taxon>Planctomycetota</taxon>
        <taxon>Planctomycetia</taxon>
        <taxon>Planctomycetales</taxon>
        <taxon>Planctomycetaceae</taxon>
        <taxon>Stratiformator</taxon>
    </lineage>
</organism>
<feature type="domain" description="GYF" evidence="2">
    <location>
        <begin position="6"/>
        <end position="56"/>
    </location>
</feature>
<evidence type="ECO:0000256" key="1">
    <source>
        <dbReference type="SAM" id="MobiDB-lite"/>
    </source>
</evidence>
<dbReference type="AlphaFoldDB" id="A0A517QX90"/>
<evidence type="ECO:0000313" key="3">
    <source>
        <dbReference type="EMBL" id="QDT36198.1"/>
    </source>
</evidence>
<dbReference type="Proteomes" id="UP000317318">
    <property type="component" value="Chromosome"/>
</dbReference>
<evidence type="ECO:0000259" key="2">
    <source>
        <dbReference type="Pfam" id="PF14237"/>
    </source>
</evidence>
<reference evidence="3 4" key="1">
    <citation type="submission" date="2019-02" db="EMBL/GenBank/DDBJ databases">
        <title>Deep-cultivation of Planctomycetes and their phenomic and genomic characterization uncovers novel biology.</title>
        <authorList>
            <person name="Wiegand S."/>
            <person name="Jogler M."/>
            <person name="Boedeker C."/>
            <person name="Pinto D."/>
            <person name="Vollmers J."/>
            <person name="Rivas-Marin E."/>
            <person name="Kohn T."/>
            <person name="Peeters S.H."/>
            <person name="Heuer A."/>
            <person name="Rast P."/>
            <person name="Oberbeckmann S."/>
            <person name="Bunk B."/>
            <person name="Jeske O."/>
            <person name="Meyerdierks A."/>
            <person name="Storesund J.E."/>
            <person name="Kallscheuer N."/>
            <person name="Luecker S."/>
            <person name="Lage O.M."/>
            <person name="Pohl T."/>
            <person name="Merkel B.J."/>
            <person name="Hornburger P."/>
            <person name="Mueller R.-W."/>
            <person name="Bruemmer F."/>
            <person name="Labrenz M."/>
            <person name="Spormann A.M."/>
            <person name="Op den Camp H."/>
            <person name="Overmann J."/>
            <person name="Amann R."/>
            <person name="Jetten M.S.M."/>
            <person name="Mascher T."/>
            <person name="Medema M.H."/>
            <person name="Devos D.P."/>
            <person name="Kaster A.-K."/>
            <person name="Ovreas L."/>
            <person name="Rohde M."/>
            <person name="Galperin M.Y."/>
            <person name="Jogler C."/>
        </authorList>
    </citation>
    <scope>NUCLEOTIDE SEQUENCE [LARGE SCALE GENOMIC DNA]</scope>
    <source>
        <strain evidence="3 4">Pan189</strain>
    </source>
</reference>
<dbReference type="InterPro" id="IPR025640">
    <property type="entry name" value="GYF_2"/>
</dbReference>
<sequence length="1180" mass="129453">MSDLFYVAVDGKPAGPFEVDALPALHRTGQISLKKSTYVLRKGTEQWVPAHDVPELQQLFARLSQAAKRKKKSIATNGGAVSTEAAGSAANVPVDPESLKPSTAEGPSETNTGDLGGSDPSTHHIDTSSSGDARSESEQEISRHEAEEAIRQSELAAEIQPGQISTAGGNGPMIDWPPSTSKDWLITGGLAAAVLLGLGVAGWGIVSWSGGDARDSLRTGPLDQIEDVLTSDPEGTADEKDDAFQSMFKRVDAIVAEIDRLEQKKDQARRNWTDQANLIETRAGLHPRVEVALSSGLTKSRYTAEMDELFRETKHFQYFARTSDFDATVGIAQNQQTTGITGAVGGPVGNTTLAGSGELTAGQQQTAGIAAGTASNKFESFSGTISGPAEGAAMLAEGRQLMLRLGGIRSDLERELRDVQASVERLVQMAEMLDRVQRSDFVIVTGGNSAVGIAWDPTGREGDRSGRFVARAVSDDQARWAILAGYRNRIPVIRDPRREFRDGLATLREDEDVPDEFARELAQLWKSWSFIKLLSDDAIEFAVLKRSLSDRSELGIFLGADDNSLSMLTSRGEVKTVSRRDVDVGSARKAEGENILDSATFTDFVDYALLNVAHRLRRTAPGHVRVLTEVSINSAGGAEKDWSKEAIDEIANSPRARDVQFRKAMLATFLFRRSLPLVSAIQEIRDTVGERLARLGIPRATPSDSLHDLLQEEGVTAIRDATGTHRDSANQTEGFLASASHVLSVAVSPSSGGAPYHLSFRLIKTTTGEVVWQGAADRCMPPPSLPVQFHLDSGNLSIATVKEEFREDFRGAEVPPLLGYARTPEAPARHLVYVEEEGDAERGTEMWYRTPFYSLDKENHRVPRDQIAEIESIENALDRFLITSRRHDDDKDLALRYVMNQLLRKTLPRASRARFIREGEYVVDLGRSDKIQIGDRLRVFRPSGAARADADSFQSLGSDSSGLPGRYLATLLKVKEIQDRHAIVTVEPNGLEAFWQPDEIRPEDIVVTRDYSTTILGFIPPIYYDPLPTYPIYLRANRLDPRPGAENFEVKKQKFFDFVNRVRQTTVAASGQLTSIFGGRFDKLGIRYRRVPDPNRGGNNSGRSSVGRRSIGTDEVKLVNTLREDGATHVIGAKILPYDYKRYVVELGVIPPNINVDVGAEFTELFQFTVDDKDLGLGNR</sequence>
<feature type="compositionally biased region" description="Basic and acidic residues" evidence="1">
    <location>
        <begin position="133"/>
        <end position="150"/>
    </location>
</feature>
<dbReference type="OrthoDB" id="9793824at2"/>